<name>A0A2P2PCT3_RHIMU</name>
<organism evidence="1">
    <name type="scientific">Rhizophora mucronata</name>
    <name type="common">Asiatic mangrove</name>
    <dbReference type="NCBI Taxonomy" id="61149"/>
    <lineage>
        <taxon>Eukaryota</taxon>
        <taxon>Viridiplantae</taxon>
        <taxon>Streptophyta</taxon>
        <taxon>Embryophyta</taxon>
        <taxon>Tracheophyta</taxon>
        <taxon>Spermatophyta</taxon>
        <taxon>Magnoliopsida</taxon>
        <taxon>eudicotyledons</taxon>
        <taxon>Gunneridae</taxon>
        <taxon>Pentapetalae</taxon>
        <taxon>rosids</taxon>
        <taxon>fabids</taxon>
        <taxon>Malpighiales</taxon>
        <taxon>Rhizophoraceae</taxon>
        <taxon>Rhizophora</taxon>
    </lineage>
</organism>
<reference evidence="1" key="1">
    <citation type="submission" date="2018-02" db="EMBL/GenBank/DDBJ databases">
        <title>Rhizophora mucronata_Transcriptome.</title>
        <authorList>
            <person name="Meera S.P."/>
            <person name="Sreeshan A."/>
            <person name="Augustine A."/>
        </authorList>
    </citation>
    <scope>NUCLEOTIDE SEQUENCE</scope>
    <source>
        <tissue evidence="1">Leaf</tissue>
    </source>
</reference>
<sequence length="26" mass="3038">MRDRRFVDDTVPVQGTLDVSLYPLMN</sequence>
<proteinExistence type="predicted"/>
<dbReference type="EMBL" id="GGEC01072074">
    <property type="protein sequence ID" value="MBX52558.1"/>
    <property type="molecule type" value="Transcribed_RNA"/>
</dbReference>
<dbReference type="AlphaFoldDB" id="A0A2P2PCT3"/>
<accession>A0A2P2PCT3</accession>
<protein>
    <submittedName>
        <fullName evidence="1">Uncharacterized protein</fullName>
    </submittedName>
</protein>
<evidence type="ECO:0000313" key="1">
    <source>
        <dbReference type="EMBL" id="MBX52558.1"/>
    </source>
</evidence>